<protein>
    <recommendedName>
        <fullName evidence="3">Delta-aminolevulinic acid dehydratase</fullName>
    </recommendedName>
</protein>
<comment type="caution">
    <text evidence="1">The sequence shown here is derived from an EMBL/GenBank/DDBJ whole genome shotgun (WGS) entry which is preliminary data.</text>
</comment>
<dbReference type="RefSeq" id="WP_095300133.1">
    <property type="nucleotide sequence ID" value="NZ_CADEPK010000341.1"/>
</dbReference>
<dbReference type="Proteomes" id="UP001232245">
    <property type="component" value="Unassembled WGS sequence"/>
</dbReference>
<keyword evidence="2" id="KW-1185">Reference proteome</keyword>
<evidence type="ECO:0008006" key="3">
    <source>
        <dbReference type="Google" id="ProtNLM"/>
    </source>
</evidence>
<proteinExistence type="predicted"/>
<sequence>MSRPELFITLVVGENCDMSALALRSILECFGAKVTVHWVGRPNDFIDVLSGEYLDKQCDYLIFDFHGDEGRFWMTELADDIYETNEPKDKYFDYQQVKKYTKLKNIHIIGNGCTLGHKNLADAFLNSGCKSYIGPNDYIDGNAALMFITRLMYEVINNKKSLDEAFQIAKSIDQETEMYQLYLAKSF</sequence>
<accession>A0ABT9Z5S7</accession>
<evidence type="ECO:0000313" key="2">
    <source>
        <dbReference type="Proteomes" id="UP001232245"/>
    </source>
</evidence>
<reference evidence="1 2" key="1">
    <citation type="submission" date="2023-07" db="EMBL/GenBank/DDBJ databases">
        <title>Genomic Encyclopedia of Type Strains, Phase IV (KMG-IV): sequencing the most valuable type-strain genomes for metagenomic binning, comparative biology and taxonomic classification.</title>
        <authorList>
            <person name="Goeker M."/>
        </authorList>
    </citation>
    <scope>NUCLEOTIDE SEQUENCE [LARGE SCALE GENOMIC DNA]</scope>
    <source>
        <strain evidence="1 2">DSM 17723</strain>
    </source>
</reference>
<organism evidence="1 2">
    <name type="scientific">Metabacillus niabensis</name>
    <dbReference type="NCBI Taxonomy" id="324854"/>
    <lineage>
        <taxon>Bacteria</taxon>
        <taxon>Bacillati</taxon>
        <taxon>Bacillota</taxon>
        <taxon>Bacilli</taxon>
        <taxon>Bacillales</taxon>
        <taxon>Bacillaceae</taxon>
        <taxon>Metabacillus</taxon>
    </lineage>
</organism>
<dbReference type="EMBL" id="JAUSTZ010000009">
    <property type="protein sequence ID" value="MDQ0227370.1"/>
    <property type="molecule type" value="Genomic_DNA"/>
</dbReference>
<name>A0ABT9Z5S7_9BACI</name>
<gene>
    <name evidence="1" type="ORF">J2S02_003715</name>
</gene>
<evidence type="ECO:0000313" key="1">
    <source>
        <dbReference type="EMBL" id="MDQ0227370.1"/>
    </source>
</evidence>